<sequence>MQLLSAYENPKSTVLGFRSLQIQIMDDDQHQITAFDPDVIMAETEHENSQVLALAVQYWLGYGLVYPKLDQLDISQLQQRYPKIILLDENSPERDVFTQYGQVVSEWDEYQAEVKKLVYHTSL</sequence>
<keyword evidence="2" id="KW-1185">Reference proteome</keyword>
<comment type="caution">
    <text evidence="1">The sequence shown here is derived from an EMBL/GenBank/DDBJ whole genome shotgun (WGS) entry which is preliminary data.</text>
</comment>
<organism evidence="1 2">
    <name type="scientific">Acinetobacter genomosp. 15BJ</name>
    <dbReference type="NCBI Taxonomy" id="106651"/>
    <lineage>
        <taxon>Bacteria</taxon>
        <taxon>Pseudomonadati</taxon>
        <taxon>Pseudomonadota</taxon>
        <taxon>Gammaproteobacteria</taxon>
        <taxon>Moraxellales</taxon>
        <taxon>Moraxellaceae</taxon>
        <taxon>Acinetobacter</taxon>
    </lineage>
</organism>
<evidence type="ECO:0000313" key="2">
    <source>
        <dbReference type="Proteomes" id="UP001168902"/>
    </source>
</evidence>
<dbReference type="Proteomes" id="UP001168902">
    <property type="component" value="Unassembled WGS sequence"/>
</dbReference>
<dbReference type="EMBL" id="JAUMJH010000015">
    <property type="protein sequence ID" value="MDO3657056.1"/>
    <property type="molecule type" value="Genomic_DNA"/>
</dbReference>
<evidence type="ECO:0008006" key="3">
    <source>
        <dbReference type="Google" id="ProtNLM"/>
    </source>
</evidence>
<proteinExistence type="predicted"/>
<gene>
    <name evidence="1" type="ORF">Q3V53_07545</name>
</gene>
<accession>A0ABT8UVI0</accession>
<protein>
    <recommendedName>
        <fullName evidence="3">Fe/B12 periplasmic-binding domain-containing protein</fullName>
    </recommendedName>
</protein>
<dbReference type="RefSeq" id="WP_302897487.1">
    <property type="nucleotide sequence ID" value="NZ_JAUMJH010000015.1"/>
</dbReference>
<name>A0ABT8UVI0_9GAMM</name>
<reference evidence="1 2" key="1">
    <citation type="submission" date="2023-07" db="EMBL/GenBank/DDBJ databases">
        <title>A novel proteolytic Acinetobacter species.</title>
        <authorList>
            <person name="Nemec A."/>
            <person name="Radolfova-Krizova L."/>
        </authorList>
    </citation>
    <scope>NUCLEOTIDE SEQUENCE [LARGE SCALE GENOMIC DNA]</scope>
    <source>
        <strain evidence="1 2">NIPH 1865</strain>
    </source>
</reference>
<evidence type="ECO:0000313" key="1">
    <source>
        <dbReference type="EMBL" id="MDO3657056.1"/>
    </source>
</evidence>